<dbReference type="PROSITE" id="PS50181">
    <property type="entry name" value="FBOX"/>
    <property type="match status" value="1"/>
</dbReference>
<proteinExistence type="predicted"/>
<dbReference type="GeneID" id="54582807"/>
<reference evidence="3" key="1">
    <citation type="journal article" date="2020" name="Stud. Mycol.">
        <title>101 Dothideomycetes genomes: a test case for predicting lifestyles and emergence of pathogens.</title>
        <authorList>
            <person name="Haridas S."/>
            <person name="Albert R."/>
            <person name="Binder M."/>
            <person name="Bloem J."/>
            <person name="Labutti K."/>
            <person name="Salamov A."/>
            <person name="Andreopoulos B."/>
            <person name="Baker S."/>
            <person name="Barry K."/>
            <person name="Bills G."/>
            <person name="Bluhm B."/>
            <person name="Cannon C."/>
            <person name="Castanera R."/>
            <person name="Culley D."/>
            <person name="Daum C."/>
            <person name="Ezra D."/>
            <person name="Gonzalez J."/>
            <person name="Henrissat B."/>
            <person name="Kuo A."/>
            <person name="Liang C."/>
            <person name="Lipzen A."/>
            <person name="Lutzoni F."/>
            <person name="Magnuson J."/>
            <person name="Mondo S."/>
            <person name="Nolan M."/>
            <person name="Ohm R."/>
            <person name="Pangilinan J."/>
            <person name="Park H.-J."/>
            <person name="Ramirez L."/>
            <person name="Alfaro M."/>
            <person name="Sun H."/>
            <person name="Tritt A."/>
            <person name="Yoshinaga Y."/>
            <person name="Zwiers L.-H."/>
            <person name="Turgeon B."/>
            <person name="Goodwin S."/>
            <person name="Spatafora J."/>
            <person name="Crous P."/>
            <person name="Grigoriev I."/>
        </authorList>
    </citation>
    <scope>NUCLEOTIDE SEQUENCE</scope>
    <source>
        <strain evidence="3">CBS 122368</strain>
    </source>
</reference>
<dbReference type="InterPro" id="IPR001810">
    <property type="entry name" value="F-box_dom"/>
</dbReference>
<evidence type="ECO:0000256" key="1">
    <source>
        <dbReference type="SAM" id="MobiDB-lite"/>
    </source>
</evidence>
<feature type="domain" description="F-box" evidence="2">
    <location>
        <begin position="1"/>
        <end position="45"/>
    </location>
</feature>
<dbReference type="OrthoDB" id="5985073at2759"/>
<dbReference type="AlphaFoldDB" id="A0A6A6I936"/>
<feature type="compositionally biased region" description="Basic and acidic residues" evidence="1">
    <location>
        <begin position="102"/>
        <end position="112"/>
    </location>
</feature>
<organism evidence="3 4">
    <name type="scientific">Trematosphaeria pertusa</name>
    <dbReference type="NCBI Taxonomy" id="390896"/>
    <lineage>
        <taxon>Eukaryota</taxon>
        <taxon>Fungi</taxon>
        <taxon>Dikarya</taxon>
        <taxon>Ascomycota</taxon>
        <taxon>Pezizomycotina</taxon>
        <taxon>Dothideomycetes</taxon>
        <taxon>Pleosporomycetidae</taxon>
        <taxon>Pleosporales</taxon>
        <taxon>Massarineae</taxon>
        <taxon>Trematosphaeriaceae</taxon>
        <taxon>Trematosphaeria</taxon>
    </lineage>
</organism>
<gene>
    <name evidence="3" type="ORF">BU26DRAFT_521209</name>
</gene>
<keyword evidence="4" id="KW-1185">Reference proteome</keyword>
<evidence type="ECO:0000313" key="3">
    <source>
        <dbReference type="EMBL" id="KAF2246777.1"/>
    </source>
</evidence>
<protein>
    <recommendedName>
        <fullName evidence="2">F-box domain-containing protein</fullName>
    </recommendedName>
</protein>
<feature type="region of interest" description="Disordered" evidence="1">
    <location>
        <begin position="83"/>
        <end position="112"/>
    </location>
</feature>
<name>A0A6A6I936_9PLEO</name>
<evidence type="ECO:0000313" key="4">
    <source>
        <dbReference type="Proteomes" id="UP000800094"/>
    </source>
</evidence>
<accession>A0A6A6I936</accession>
<dbReference type="Proteomes" id="UP000800094">
    <property type="component" value="Unassembled WGS sequence"/>
</dbReference>
<evidence type="ECO:0000259" key="2">
    <source>
        <dbReference type="PROSITE" id="PS50181"/>
    </source>
</evidence>
<dbReference type="EMBL" id="ML987198">
    <property type="protein sequence ID" value="KAF2246777.1"/>
    <property type="molecule type" value="Genomic_DNA"/>
</dbReference>
<feature type="compositionally biased region" description="Acidic residues" evidence="1">
    <location>
        <begin position="83"/>
        <end position="94"/>
    </location>
</feature>
<sequence>MAELPQEMIDRICDYLSVDDLKQTLTVSRNFQYASERASGVYTSFELTEENGKEFVELFSGRRSGYLRQVVFRCTMPPYVEEEEDVCDEEEDGENGSAEEGNEARESTHRFRESACELQEKDELFTKQINLLFSTLQALEKRVKRSGKLNLTIYTPVREVQAPLQRKFISWRLHLLSPTTLPQLASIRGLSVENGGVILPLEEDKSLLKLDLRVLIDLAVKLPNLEYLSCKLGSGEWTSYHSLEAIQHYTRDAAGPRRDSRHDFAKALEVATLPSKLREARLDFLSPLFEADRIDHREEMPDLVSPATHDPFSSSLRLLSQHLRKLQLTAVADETLFWPADGGEAFWPCLEILNVMFHIASPSGLWYFDGPKGIFRRRKGLSITEASYPPLEDTSDDEHWYEWVDDHGLDTCTITDARFRVVPNDDVLVPFLASFARAACKMRSLKEACIWTTLYFNRGIKDLPRDPEYDNIFDKWRAWGIAFVAPSIPVNHCFPGEGNVPERQLWWVTPTWRPDEELQQLFKQIGGQDTELVEHWDKRLPFFGAFEFIAAF</sequence>
<dbReference type="RefSeq" id="XP_033681781.1">
    <property type="nucleotide sequence ID" value="XM_033829477.1"/>
</dbReference>